<comment type="caution">
    <text evidence="1">The sequence shown here is derived from an EMBL/GenBank/DDBJ whole genome shotgun (WGS) entry which is preliminary data.</text>
</comment>
<evidence type="ECO:0008006" key="3">
    <source>
        <dbReference type="Google" id="ProtNLM"/>
    </source>
</evidence>
<dbReference type="InterPro" id="IPR015915">
    <property type="entry name" value="Kelch-typ_b-propeller"/>
</dbReference>
<dbReference type="InterPro" id="IPR011043">
    <property type="entry name" value="Gal_Oxase/kelch_b-propeller"/>
</dbReference>
<dbReference type="AlphaFoldDB" id="A0A4Q4KN59"/>
<accession>A0A4Q4KN59</accession>
<dbReference type="RefSeq" id="WP_130092790.1">
    <property type="nucleotide sequence ID" value="NZ_SETE01000002.1"/>
</dbReference>
<gene>
    <name evidence="1" type="ORF">ERX46_05255</name>
</gene>
<keyword evidence="2" id="KW-1185">Reference proteome</keyword>
<dbReference type="PROSITE" id="PS51257">
    <property type="entry name" value="PROKAR_LIPOPROTEIN"/>
    <property type="match status" value="1"/>
</dbReference>
<dbReference type="Proteomes" id="UP000293952">
    <property type="component" value="Unassembled WGS sequence"/>
</dbReference>
<sequence>MKNIALLFIIIVGLIGFSSCKKEKLKIIDQNVPNLPVGETFVDLSGSSWKKIQEVYFSDKVIEGIGTVDGNMVLTFFDYIDQGTYFLSGHLTGDTNLVRHGLHYWPSGLGLEDIEVIDGKVYSMGYWDGNGLWEFKIDQINSLPYNSWDPVSGGYGTQPTALAGYGTDKIIGVGTSPYVRSISGNINFIDFEHSSNVRINALIEYKGELYCAGEFTSSNGTILNNIAKWDGSEWVALGGGVNKAVRDLAVLDGNLVVGGKFTEADGNSDRSYVAIWNGSEWESMQKGLVGGSSGVHRLFVYGKQLFVGGDFSGTPSMNSRNIIKWKNGNWIGLPNTVTEKIGEIGVYKGKLHIANLYHSMNGNFLMRLE</sequence>
<organism evidence="1 2">
    <name type="scientific">Brumimicrobium glaciale</name>
    <dbReference type="NCBI Taxonomy" id="200475"/>
    <lineage>
        <taxon>Bacteria</taxon>
        <taxon>Pseudomonadati</taxon>
        <taxon>Bacteroidota</taxon>
        <taxon>Flavobacteriia</taxon>
        <taxon>Flavobacteriales</taxon>
        <taxon>Crocinitomicaceae</taxon>
        <taxon>Brumimicrobium</taxon>
    </lineage>
</organism>
<dbReference type="OrthoDB" id="9761875at2"/>
<name>A0A4Q4KN59_9FLAO</name>
<dbReference type="Gene3D" id="2.120.10.80">
    <property type="entry name" value="Kelch-type beta propeller"/>
    <property type="match status" value="1"/>
</dbReference>
<proteinExistence type="predicted"/>
<evidence type="ECO:0000313" key="1">
    <source>
        <dbReference type="EMBL" id="RYM34782.1"/>
    </source>
</evidence>
<dbReference type="EMBL" id="SETE01000002">
    <property type="protein sequence ID" value="RYM34782.1"/>
    <property type="molecule type" value="Genomic_DNA"/>
</dbReference>
<evidence type="ECO:0000313" key="2">
    <source>
        <dbReference type="Proteomes" id="UP000293952"/>
    </source>
</evidence>
<reference evidence="1 2" key="1">
    <citation type="submission" date="2019-02" db="EMBL/GenBank/DDBJ databases">
        <title>Genome sequence of the sea-ice species Brumimicrobium glaciale.</title>
        <authorList>
            <person name="Bowman J.P."/>
        </authorList>
    </citation>
    <scope>NUCLEOTIDE SEQUENCE [LARGE SCALE GENOMIC DNA]</scope>
    <source>
        <strain evidence="1 2">IC156</strain>
    </source>
</reference>
<protein>
    <recommendedName>
        <fullName evidence="3">Galactose oxidase</fullName>
    </recommendedName>
</protein>
<dbReference type="SUPFAM" id="SSF50965">
    <property type="entry name" value="Galactose oxidase, central domain"/>
    <property type="match status" value="1"/>
</dbReference>